<feature type="region of interest" description="Disordered" evidence="1">
    <location>
        <begin position="1"/>
        <end position="49"/>
    </location>
</feature>
<keyword evidence="3" id="KW-1185">Reference proteome</keyword>
<organism evidence="2 3">
    <name type="scientific">Rousettus aegyptiacus</name>
    <name type="common">Egyptian fruit bat</name>
    <name type="synonym">Pteropus aegyptiacus</name>
    <dbReference type="NCBI Taxonomy" id="9407"/>
    <lineage>
        <taxon>Eukaryota</taxon>
        <taxon>Metazoa</taxon>
        <taxon>Chordata</taxon>
        <taxon>Craniata</taxon>
        <taxon>Vertebrata</taxon>
        <taxon>Euteleostomi</taxon>
        <taxon>Mammalia</taxon>
        <taxon>Eutheria</taxon>
        <taxon>Laurasiatheria</taxon>
        <taxon>Chiroptera</taxon>
        <taxon>Yinpterochiroptera</taxon>
        <taxon>Pteropodoidea</taxon>
        <taxon>Pteropodidae</taxon>
        <taxon>Rousettinae</taxon>
        <taxon>Rousettus</taxon>
    </lineage>
</organism>
<dbReference type="Proteomes" id="UP000593571">
    <property type="component" value="Unassembled WGS sequence"/>
</dbReference>
<evidence type="ECO:0000313" key="3">
    <source>
        <dbReference type="Proteomes" id="UP000593571"/>
    </source>
</evidence>
<sequence>MPSALYPHGPASREAAPGRSCKPSGAQGSAFAHAQTPDSGARGASGLPRLHAPQGAILRHHRTLSLPTHTRATLPRQAGGHTYLRVQVLAWGGVCSGATEIRTASAVQDTQTRLGFLPLQHFTHHHFTLTRKHTHTHTRRWEASVFPPLPRPEEEVLENQNSVEGREQRRKGRRSV</sequence>
<feature type="region of interest" description="Disordered" evidence="1">
    <location>
        <begin position="150"/>
        <end position="176"/>
    </location>
</feature>
<evidence type="ECO:0000313" key="2">
    <source>
        <dbReference type="EMBL" id="KAF6474897.1"/>
    </source>
</evidence>
<proteinExistence type="predicted"/>
<comment type="caution">
    <text evidence="2">The sequence shown here is derived from an EMBL/GenBank/DDBJ whole genome shotgun (WGS) entry which is preliminary data.</text>
</comment>
<protein>
    <submittedName>
        <fullName evidence="2">Uncharacterized protein</fullName>
    </submittedName>
</protein>
<accession>A0A7J8HRD8</accession>
<dbReference type="EMBL" id="JACASE010000004">
    <property type="protein sequence ID" value="KAF6474897.1"/>
    <property type="molecule type" value="Genomic_DNA"/>
</dbReference>
<dbReference type="AlphaFoldDB" id="A0A7J8HRD8"/>
<reference evidence="2 3" key="1">
    <citation type="journal article" date="2020" name="Nature">
        <title>Six reference-quality genomes reveal evolution of bat adaptations.</title>
        <authorList>
            <person name="Jebb D."/>
            <person name="Huang Z."/>
            <person name="Pippel M."/>
            <person name="Hughes G.M."/>
            <person name="Lavrichenko K."/>
            <person name="Devanna P."/>
            <person name="Winkler S."/>
            <person name="Jermiin L.S."/>
            <person name="Skirmuntt E.C."/>
            <person name="Katzourakis A."/>
            <person name="Burkitt-Gray L."/>
            <person name="Ray D.A."/>
            <person name="Sullivan K.A.M."/>
            <person name="Roscito J.G."/>
            <person name="Kirilenko B.M."/>
            <person name="Davalos L.M."/>
            <person name="Corthals A.P."/>
            <person name="Power M.L."/>
            <person name="Jones G."/>
            <person name="Ransome R.D."/>
            <person name="Dechmann D.K.N."/>
            <person name="Locatelli A.G."/>
            <person name="Puechmaille S.J."/>
            <person name="Fedrigo O."/>
            <person name="Jarvis E.D."/>
            <person name="Hiller M."/>
            <person name="Vernes S.C."/>
            <person name="Myers E.W."/>
            <person name="Teeling E.C."/>
        </authorList>
    </citation>
    <scope>NUCLEOTIDE SEQUENCE [LARGE SCALE GENOMIC DNA]</scope>
    <source>
        <strain evidence="2">MRouAeg1</strain>
        <tissue evidence="2">Muscle</tissue>
    </source>
</reference>
<gene>
    <name evidence="2" type="ORF">HJG63_011025</name>
</gene>
<name>A0A7J8HRD8_ROUAE</name>
<evidence type="ECO:0000256" key="1">
    <source>
        <dbReference type="SAM" id="MobiDB-lite"/>
    </source>
</evidence>